<evidence type="ECO:0000256" key="2">
    <source>
        <dbReference type="ARBA" id="ARBA00022630"/>
    </source>
</evidence>
<dbReference type="Proteomes" id="UP000018001">
    <property type="component" value="Unassembled WGS sequence"/>
</dbReference>
<dbReference type="SUPFAM" id="SSF51905">
    <property type="entry name" value="FAD/NAD(P)-binding domain"/>
    <property type="match status" value="2"/>
</dbReference>
<dbReference type="GO" id="GO:0050660">
    <property type="term" value="F:flavin adenine dinucleotide binding"/>
    <property type="evidence" value="ECO:0007669"/>
    <property type="project" value="InterPro"/>
</dbReference>
<protein>
    <submittedName>
        <fullName evidence="6">Pyridine nucleotide-disulphide oxidoreductase, putative</fullName>
    </submittedName>
</protein>
<dbReference type="eggNOG" id="KOG1399">
    <property type="taxonomic scope" value="Eukaryota"/>
</dbReference>
<dbReference type="OrthoDB" id="66881at2759"/>
<keyword evidence="3" id="KW-0274">FAD</keyword>
<dbReference type="InterPro" id="IPR036188">
    <property type="entry name" value="FAD/NAD-bd_sf"/>
</dbReference>
<reference evidence="7" key="1">
    <citation type="journal article" date="2014" name="Genome Announc.">
        <title>Draft genome sequence of the formaldehyde-resistant fungus Byssochlamys spectabilis No. 5 (anamorph Paecilomyces variotii No. 5) (NBRC109023).</title>
        <authorList>
            <person name="Oka T."/>
            <person name="Ekino K."/>
            <person name="Fukuda K."/>
            <person name="Nomura Y."/>
        </authorList>
    </citation>
    <scope>NUCLEOTIDE SEQUENCE [LARGE SCALE GENOMIC DNA]</scope>
    <source>
        <strain evidence="7">No. 5 / NBRC 109023</strain>
    </source>
</reference>
<dbReference type="PANTHER" id="PTHR23023">
    <property type="entry name" value="DIMETHYLANILINE MONOOXYGENASE"/>
    <property type="match status" value="1"/>
</dbReference>
<evidence type="ECO:0000313" key="6">
    <source>
        <dbReference type="EMBL" id="GAD95110.1"/>
    </source>
</evidence>
<keyword evidence="7" id="KW-1185">Reference proteome</keyword>
<dbReference type="Gene3D" id="3.50.50.60">
    <property type="entry name" value="FAD/NAD(P)-binding domain"/>
    <property type="match status" value="1"/>
</dbReference>
<evidence type="ECO:0000313" key="7">
    <source>
        <dbReference type="Proteomes" id="UP000018001"/>
    </source>
</evidence>
<proteinExistence type="inferred from homology"/>
<feature type="compositionally biased region" description="Basic and acidic residues" evidence="5">
    <location>
        <begin position="17"/>
        <end position="26"/>
    </location>
</feature>
<dbReference type="HOGENOM" id="CLU_023116_0_0_1"/>
<keyword evidence="4" id="KW-0560">Oxidoreductase</keyword>
<evidence type="ECO:0000256" key="1">
    <source>
        <dbReference type="ARBA" id="ARBA00009183"/>
    </source>
</evidence>
<dbReference type="AlphaFoldDB" id="V5HYM9"/>
<dbReference type="Pfam" id="PF00743">
    <property type="entry name" value="FMO-like"/>
    <property type="match status" value="1"/>
</dbReference>
<dbReference type="InterPro" id="IPR050346">
    <property type="entry name" value="FMO-like"/>
</dbReference>
<sequence>MAGFQAGRKKPSSSLNDRWRERDESPFRPPRVPSTAAGGIRRLRETLSSKISRSAFAEREYLKKEARYKTPLTQRNMDTFITQQEVKEAYRAGPSGLVTAKTLIHNYPEGAFIPTIFEKSHVLGGLWSASADSQYGSQTGNGLNETRFVSPSMPTNLSRFTVSFSDLAWESVEGLGYGDDVPMFPRAWQVGKYLEKYAELYVPREVLRLGCRVVKTLRQKSDRGDGSVGWTVKWTDNDEVHAEDFDFLVVASGYFSRPYIPEIPGLSNVQDRIIHSSALRDVDGFLSNRLYHSAGKLVVVGGSLSGAEAASALALHLSSLTHSPGNLNQKRADYTVHHVSSRPFWCVPTYVPKTTPENPELTSFQPLDLVMYDLSRRPPGTIEYSIGPVTPERSIMINQYFKSLLGTDQKTLGAGNLAPGTEGNDARPPWVAISDSYAEYVRSGAVDITIGRLEAVHLSSDHRSMELNVRLTGGEHATLNDVATIVFATGFSPCDALSILPEDVLSTLEYSPEDTFVPIILDMKGFMNSEIPDLGFVGMYRGPYWGVMEMQARALAKYWSSCTTGQSDQSSHVQNKSQGEKQRLLELRHVDPRQFRAQFPMGDYVGLMESFAKDLGISRFELSGFGERSGPVIPSRYALPCRSSENVKAISEREAAIVLDSLQDVLSDKRKIATKSVAKVAFRALQGRWNFTEHRYLDNDKLDESENAAVESTSGVAAFHPRYPSSVECSGEYLYEEDERENRNADSPSCPRQRGSTTCVYRLSEWTQNSSNNYFSVWTAEQEVDLKVAQKLLTCLEFEPFSSDSLVRAHSRQLSDVIETKDGKYVHEYEYQFRMEVYMKCLANAEEPKN</sequence>
<evidence type="ECO:0000256" key="3">
    <source>
        <dbReference type="ARBA" id="ARBA00022827"/>
    </source>
</evidence>
<keyword evidence="2" id="KW-0285">Flavoprotein</keyword>
<dbReference type="GO" id="GO:0004499">
    <property type="term" value="F:N,N-dimethylaniline monooxygenase activity"/>
    <property type="evidence" value="ECO:0007669"/>
    <property type="project" value="InterPro"/>
</dbReference>
<dbReference type="EMBL" id="BAUL01000115">
    <property type="protein sequence ID" value="GAD95110.1"/>
    <property type="molecule type" value="Genomic_DNA"/>
</dbReference>
<dbReference type="GO" id="GO:0050661">
    <property type="term" value="F:NADP binding"/>
    <property type="evidence" value="ECO:0007669"/>
    <property type="project" value="InterPro"/>
</dbReference>
<name>V5HYM9_BYSSN</name>
<dbReference type="InParanoid" id="V5HYM9"/>
<accession>V5HYM9</accession>
<organism evidence="6 7">
    <name type="scientific">Byssochlamys spectabilis (strain No. 5 / NBRC 109023)</name>
    <name type="common">Paecilomyces variotii</name>
    <dbReference type="NCBI Taxonomy" id="1356009"/>
    <lineage>
        <taxon>Eukaryota</taxon>
        <taxon>Fungi</taxon>
        <taxon>Dikarya</taxon>
        <taxon>Ascomycota</taxon>
        <taxon>Pezizomycotina</taxon>
        <taxon>Eurotiomycetes</taxon>
        <taxon>Eurotiomycetidae</taxon>
        <taxon>Eurotiales</taxon>
        <taxon>Thermoascaceae</taxon>
        <taxon>Paecilomyces</taxon>
    </lineage>
</organism>
<evidence type="ECO:0000256" key="4">
    <source>
        <dbReference type="ARBA" id="ARBA00023002"/>
    </source>
</evidence>
<evidence type="ECO:0000256" key="5">
    <source>
        <dbReference type="SAM" id="MobiDB-lite"/>
    </source>
</evidence>
<gene>
    <name evidence="6" type="ORF">PVAR5_3749</name>
</gene>
<comment type="similarity">
    <text evidence="1">Belongs to the FMO family.</text>
</comment>
<dbReference type="InterPro" id="IPR020946">
    <property type="entry name" value="Flavin_mOase-like"/>
</dbReference>
<feature type="region of interest" description="Disordered" evidence="5">
    <location>
        <begin position="1"/>
        <end position="36"/>
    </location>
</feature>
<comment type="caution">
    <text evidence="6">The sequence shown here is derived from an EMBL/GenBank/DDBJ whole genome shotgun (WGS) entry which is preliminary data.</text>
</comment>